<comment type="similarity">
    <text evidence="1 2">Belongs to the Cu-Zn superoxide dismutase family.</text>
</comment>
<keyword evidence="2" id="KW-0479">Metal-binding</keyword>
<name>A0A829YCZ4_9GAMM</name>
<organism evidence="5 6">
    <name type="scientific">Steroidobacter agaridevorans</name>
    <dbReference type="NCBI Taxonomy" id="2695856"/>
    <lineage>
        <taxon>Bacteria</taxon>
        <taxon>Pseudomonadati</taxon>
        <taxon>Pseudomonadota</taxon>
        <taxon>Gammaproteobacteria</taxon>
        <taxon>Steroidobacterales</taxon>
        <taxon>Steroidobacteraceae</taxon>
        <taxon>Steroidobacter</taxon>
    </lineage>
</organism>
<gene>
    <name evidence="5" type="ORF">GCM10011487_31390</name>
</gene>
<evidence type="ECO:0000256" key="3">
    <source>
        <dbReference type="SAM" id="MobiDB-lite"/>
    </source>
</evidence>
<comment type="cofactor">
    <cofactor evidence="2">
        <name>Cu cation</name>
        <dbReference type="ChEBI" id="CHEBI:23378"/>
    </cofactor>
    <text evidence="2">Binds 1 copper ion per subunit.</text>
</comment>
<dbReference type="InterPro" id="IPR024134">
    <property type="entry name" value="SOD_Cu/Zn_/chaperone"/>
</dbReference>
<feature type="compositionally biased region" description="Polar residues" evidence="3">
    <location>
        <begin position="120"/>
        <end position="131"/>
    </location>
</feature>
<evidence type="ECO:0000256" key="2">
    <source>
        <dbReference type="RuleBase" id="RU000393"/>
    </source>
</evidence>
<feature type="region of interest" description="Disordered" evidence="3">
    <location>
        <begin position="108"/>
        <end position="137"/>
    </location>
</feature>
<keyword evidence="6" id="KW-1185">Reference proteome</keyword>
<dbReference type="PANTHER" id="PTHR10003">
    <property type="entry name" value="SUPEROXIDE DISMUTASE CU-ZN -RELATED"/>
    <property type="match status" value="1"/>
</dbReference>
<feature type="domain" description="Superoxide dismutase copper/zinc binding" evidence="4">
    <location>
        <begin position="70"/>
        <end position="200"/>
    </location>
</feature>
<dbReference type="EMBL" id="BLJN01000003">
    <property type="protein sequence ID" value="GFE81139.1"/>
    <property type="molecule type" value="Genomic_DNA"/>
</dbReference>
<evidence type="ECO:0000256" key="1">
    <source>
        <dbReference type="ARBA" id="ARBA00010457"/>
    </source>
</evidence>
<dbReference type="PRINTS" id="PR00068">
    <property type="entry name" value="CUZNDISMTASE"/>
</dbReference>
<dbReference type="InterPro" id="IPR018152">
    <property type="entry name" value="SOD_Cu/Zn_BS"/>
</dbReference>
<dbReference type="PROSITE" id="PS00087">
    <property type="entry name" value="SOD_CU_ZN_1"/>
    <property type="match status" value="1"/>
</dbReference>
<keyword evidence="2" id="KW-0560">Oxidoreductase</keyword>
<dbReference type="SUPFAM" id="SSF49329">
    <property type="entry name" value="Cu,Zn superoxide dismutase-like"/>
    <property type="match status" value="1"/>
</dbReference>
<evidence type="ECO:0000313" key="5">
    <source>
        <dbReference type="EMBL" id="GFE81139.1"/>
    </source>
</evidence>
<dbReference type="Pfam" id="PF00080">
    <property type="entry name" value="Sod_Cu"/>
    <property type="match status" value="1"/>
</dbReference>
<comment type="cofactor">
    <cofactor evidence="2">
        <name>Zn(2+)</name>
        <dbReference type="ChEBI" id="CHEBI:29105"/>
    </cofactor>
    <text evidence="2">Binds 1 zinc ion per subunit.</text>
</comment>
<accession>A0A829YCZ4</accession>
<dbReference type="EC" id="1.15.1.1" evidence="2"/>
<dbReference type="GO" id="GO:0004784">
    <property type="term" value="F:superoxide dismutase activity"/>
    <property type="evidence" value="ECO:0007669"/>
    <property type="project" value="UniProtKB-EC"/>
</dbReference>
<keyword evidence="2" id="KW-0862">Zinc</keyword>
<proteinExistence type="inferred from homology"/>
<dbReference type="RefSeq" id="WP_202626772.1">
    <property type="nucleotide sequence ID" value="NZ_BLJN01000003.1"/>
</dbReference>
<dbReference type="PROSITE" id="PS00332">
    <property type="entry name" value="SOD_CU_ZN_2"/>
    <property type="match status" value="1"/>
</dbReference>
<comment type="caution">
    <text evidence="5">The sequence shown here is derived from an EMBL/GenBank/DDBJ whole genome shotgun (WGS) entry which is preliminary data.</text>
</comment>
<keyword evidence="2" id="KW-0186">Copper</keyword>
<dbReference type="Proteomes" id="UP000445000">
    <property type="component" value="Unassembled WGS sequence"/>
</dbReference>
<dbReference type="PROSITE" id="PS51257">
    <property type="entry name" value="PROKAR_LIPOPROTEIN"/>
    <property type="match status" value="1"/>
</dbReference>
<feature type="region of interest" description="Disordered" evidence="3">
    <location>
        <begin position="21"/>
        <end position="47"/>
    </location>
</feature>
<sequence>MNKYVGLVAIAALIGACGQKEHTAPTSDAPPPAGDGPSVATTTEPETRATAEATAGAAVKLSPTQGNTANGALKITAAGTGVKISGMVQGLKPDSEFGFHFHEKGDCSAPDATSAGAHFNPTSQDHGNPQAQPHHAGDMLNVKSDAQGVAEVDIDNPEVSLQSGQPNDVLGKALVVHAKPDDYTTQPSGNSGDRIACGVIAVQTN</sequence>
<evidence type="ECO:0000259" key="4">
    <source>
        <dbReference type="Pfam" id="PF00080"/>
    </source>
</evidence>
<comment type="catalytic activity">
    <reaction evidence="2">
        <text>2 superoxide + 2 H(+) = H2O2 + O2</text>
        <dbReference type="Rhea" id="RHEA:20696"/>
        <dbReference type="ChEBI" id="CHEBI:15378"/>
        <dbReference type="ChEBI" id="CHEBI:15379"/>
        <dbReference type="ChEBI" id="CHEBI:16240"/>
        <dbReference type="ChEBI" id="CHEBI:18421"/>
        <dbReference type="EC" id="1.15.1.1"/>
    </reaction>
</comment>
<reference evidence="6" key="1">
    <citation type="submission" date="2020-01" db="EMBL/GenBank/DDBJ databases">
        <title>'Steroidobacter agaridevorans' sp. nov., agar-degrading bacteria isolated from rhizosphere soils.</title>
        <authorList>
            <person name="Ikenaga M."/>
            <person name="Kataoka M."/>
            <person name="Murouchi A."/>
            <person name="Katsuragi S."/>
            <person name="Sakai M."/>
        </authorList>
    </citation>
    <scope>NUCLEOTIDE SEQUENCE [LARGE SCALE GENOMIC DNA]</scope>
    <source>
        <strain evidence="6">YU21-B</strain>
    </source>
</reference>
<evidence type="ECO:0000313" key="6">
    <source>
        <dbReference type="Proteomes" id="UP000445000"/>
    </source>
</evidence>
<dbReference type="CDD" id="cd00305">
    <property type="entry name" value="Cu-Zn_Superoxide_Dismutase"/>
    <property type="match status" value="1"/>
</dbReference>
<dbReference type="Gene3D" id="2.60.40.200">
    <property type="entry name" value="Superoxide dismutase, copper/zinc binding domain"/>
    <property type="match status" value="1"/>
</dbReference>
<dbReference type="AlphaFoldDB" id="A0A829YCZ4"/>
<dbReference type="InterPro" id="IPR036423">
    <property type="entry name" value="SOD-like_Cu/Zn_dom_sf"/>
</dbReference>
<dbReference type="InterPro" id="IPR001424">
    <property type="entry name" value="SOD_Cu_Zn_dom"/>
</dbReference>
<comment type="function">
    <text evidence="2">Destroys radicals which are normally produced within the cells and which are toxic to biological systems.</text>
</comment>
<protein>
    <recommendedName>
        <fullName evidence="2">Superoxide dismutase [Cu-Zn]</fullName>
        <ecNumber evidence="2">1.15.1.1</ecNumber>
    </recommendedName>
</protein>
<dbReference type="GO" id="GO:0005507">
    <property type="term" value="F:copper ion binding"/>
    <property type="evidence" value="ECO:0007669"/>
    <property type="project" value="InterPro"/>
</dbReference>